<feature type="transmembrane region" description="Helical" evidence="1">
    <location>
        <begin position="44"/>
        <end position="60"/>
    </location>
</feature>
<protein>
    <submittedName>
        <fullName evidence="2">Uncharacterized protein</fullName>
    </submittedName>
</protein>
<gene>
    <name evidence="2" type="ORF">NDI79_14650</name>
</gene>
<proteinExistence type="predicted"/>
<keyword evidence="1" id="KW-1133">Transmembrane helix</keyword>
<dbReference type="EMBL" id="JAMQOQ010000003">
    <property type="protein sequence ID" value="MDS0295408.1"/>
    <property type="molecule type" value="Genomic_DNA"/>
</dbReference>
<comment type="caution">
    <text evidence="2">The sequence shown here is derived from an EMBL/GenBank/DDBJ whole genome shotgun (WGS) entry which is preliminary data.</text>
</comment>
<dbReference type="Proteomes" id="UP001254813">
    <property type="component" value="Unassembled WGS sequence"/>
</dbReference>
<keyword evidence="3" id="KW-1185">Reference proteome</keyword>
<dbReference type="Pfam" id="PF26041">
    <property type="entry name" value="DUF8011"/>
    <property type="match status" value="1"/>
</dbReference>
<sequence length="82" mass="8782">MPSIIDKTVFGEPSRSLALVYLCGALLMAGQQGYYVIVKWATPFYAVLFLIAGIALSSIAESLPNLDDVQPASCGSQHSSCW</sequence>
<keyword evidence="1" id="KW-0472">Membrane</keyword>
<keyword evidence="1" id="KW-0812">Transmembrane</keyword>
<evidence type="ECO:0000313" key="3">
    <source>
        <dbReference type="Proteomes" id="UP001254813"/>
    </source>
</evidence>
<evidence type="ECO:0000256" key="1">
    <source>
        <dbReference type="SAM" id="Phobius"/>
    </source>
</evidence>
<name>A0ABU2G537_9EURY</name>
<dbReference type="InterPro" id="IPR058324">
    <property type="entry name" value="DUF8011"/>
</dbReference>
<evidence type="ECO:0000313" key="2">
    <source>
        <dbReference type="EMBL" id="MDS0295408.1"/>
    </source>
</evidence>
<organism evidence="2 3">
    <name type="scientific">Halogeometricum luteum</name>
    <dbReference type="NCBI Taxonomy" id="2950537"/>
    <lineage>
        <taxon>Archaea</taxon>
        <taxon>Methanobacteriati</taxon>
        <taxon>Methanobacteriota</taxon>
        <taxon>Stenosarchaea group</taxon>
        <taxon>Halobacteria</taxon>
        <taxon>Halobacteriales</taxon>
        <taxon>Haloferacaceae</taxon>
        <taxon>Halogeometricum</taxon>
    </lineage>
</organism>
<reference evidence="2 3" key="1">
    <citation type="submission" date="2022-06" db="EMBL/GenBank/DDBJ databases">
        <title>Halogeometricum sp. a new haloarchaeum isolate from saline soil.</title>
        <authorList>
            <person name="Strakova D."/>
            <person name="Galisteo C."/>
            <person name="Sanchez-Porro C."/>
            <person name="Ventosa A."/>
        </authorList>
    </citation>
    <scope>NUCLEOTIDE SEQUENCE [LARGE SCALE GENOMIC DNA]</scope>
    <source>
        <strain evidence="3">S3BR25-2</strain>
    </source>
</reference>
<accession>A0ABU2G537</accession>
<feature type="transmembrane region" description="Helical" evidence="1">
    <location>
        <begin position="18"/>
        <end position="37"/>
    </location>
</feature>